<dbReference type="Gene3D" id="1.20.5.2950">
    <property type="match status" value="1"/>
</dbReference>
<dbReference type="InterPro" id="IPR028987">
    <property type="entry name" value="ATP_synth_B-like_membr_sf"/>
</dbReference>
<evidence type="ECO:0000313" key="3">
    <source>
        <dbReference type="Proteomes" id="UP001056855"/>
    </source>
</evidence>
<sequence>MPRPQVLQEIKSAEEEADEIVAQAENDRDERIAEARKRAEEIRSEAEAEARDLKERRLEDAREEIDAECERVLREGTEDREALEKRATTRVDEVASHVVDLFQEDVNAQT</sequence>
<evidence type="ECO:0000256" key="1">
    <source>
        <dbReference type="SAM" id="Coils"/>
    </source>
</evidence>
<dbReference type="KEGG" id="sawl:NGM29_04645"/>
<evidence type="ECO:0000313" key="2">
    <source>
        <dbReference type="EMBL" id="UTF54568.1"/>
    </source>
</evidence>
<keyword evidence="1" id="KW-0175">Coiled coil</keyword>
<dbReference type="Proteomes" id="UP001056855">
    <property type="component" value="Chromosome"/>
</dbReference>
<dbReference type="InterPro" id="IPR014275">
    <property type="entry name" value="ATPase_A1A0-cplx_hsu"/>
</dbReference>
<dbReference type="NCBIfam" id="TIGR02926">
    <property type="entry name" value="AhaH"/>
    <property type="match status" value="1"/>
</dbReference>
<dbReference type="EMBL" id="CP100355">
    <property type="protein sequence ID" value="UTF54568.1"/>
    <property type="molecule type" value="Genomic_DNA"/>
</dbReference>
<keyword evidence="3" id="KW-1185">Reference proteome</keyword>
<gene>
    <name evidence="2" type="primary">ahaH</name>
    <name evidence="2" type="ORF">NGM29_04645</name>
</gene>
<dbReference type="GeneID" id="73289309"/>
<proteinExistence type="predicted"/>
<accession>A0A9E7SXZ9</accession>
<feature type="coiled-coil region" evidence="1">
    <location>
        <begin position="3"/>
        <end position="75"/>
    </location>
</feature>
<name>A0A9E7SXZ9_9EURY</name>
<dbReference type="AlphaFoldDB" id="A0A9E7SXZ9"/>
<dbReference type="SUPFAM" id="SSF81573">
    <property type="entry name" value="F1F0 ATP synthase subunit B, membrane domain"/>
    <property type="match status" value="1"/>
</dbReference>
<protein>
    <submittedName>
        <fullName evidence="2">ATP synthase archaeal subunit H</fullName>
    </submittedName>
</protein>
<organism evidence="2 3">
    <name type="scientific">Natronosalvus rutilus</name>
    <dbReference type="NCBI Taxonomy" id="2953753"/>
    <lineage>
        <taxon>Archaea</taxon>
        <taxon>Methanobacteriati</taxon>
        <taxon>Methanobacteriota</taxon>
        <taxon>Stenosarchaea group</taxon>
        <taxon>Halobacteria</taxon>
        <taxon>Halobacteriales</taxon>
        <taxon>Natrialbaceae</taxon>
        <taxon>Natronosalvus</taxon>
    </lineage>
</organism>
<dbReference type="RefSeq" id="WP_254159247.1">
    <property type="nucleotide sequence ID" value="NZ_CP100355.1"/>
</dbReference>
<reference evidence="2" key="1">
    <citation type="submission" date="2022-06" db="EMBL/GenBank/DDBJ databases">
        <title>Diverse halophilic archaea isolated from saline environments.</title>
        <authorList>
            <person name="Cui H.-L."/>
        </authorList>
    </citation>
    <scope>NUCLEOTIDE SEQUENCE</scope>
    <source>
        <strain evidence="2">WLHS1</strain>
    </source>
</reference>